<evidence type="ECO:0000256" key="5">
    <source>
        <dbReference type="ARBA" id="ARBA00023315"/>
    </source>
</evidence>
<dbReference type="InterPro" id="IPR003447">
    <property type="entry name" value="FEMABX"/>
</dbReference>
<dbReference type="Proteomes" id="UP001428290">
    <property type="component" value="Unassembled WGS sequence"/>
</dbReference>
<dbReference type="InterPro" id="IPR016181">
    <property type="entry name" value="Acyl_CoA_acyltransferase"/>
</dbReference>
<evidence type="ECO:0000256" key="2">
    <source>
        <dbReference type="ARBA" id="ARBA00022679"/>
    </source>
</evidence>
<comment type="similarity">
    <text evidence="1">Belongs to the FemABX family.</text>
</comment>
<dbReference type="Pfam" id="PF02388">
    <property type="entry name" value="FemAB"/>
    <property type="match status" value="1"/>
</dbReference>
<gene>
    <name evidence="8" type="ORF">Hgul01_02330</name>
</gene>
<evidence type="ECO:0000313" key="9">
    <source>
        <dbReference type="Proteomes" id="UP001428290"/>
    </source>
</evidence>
<evidence type="ECO:0000313" key="8">
    <source>
        <dbReference type="EMBL" id="GAA5528529.1"/>
    </source>
</evidence>
<evidence type="ECO:0000259" key="7">
    <source>
        <dbReference type="Pfam" id="PF13480"/>
    </source>
</evidence>
<keyword evidence="2" id="KW-0808">Transferase</keyword>
<dbReference type="SUPFAM" id="SSF55729">
    <property type="entry name" value="Acyl-CoA N-acyltransferases (Nat)"/>
    <property type="match status" value="2"/>
</dbReference>
<keyword evidence="9" id="KW-1185">Reference proteome</keyword>
<keyword evidence="6" id="KW-0961">Cell wall biogenesis/degradation</keyword>
<feature type="domain" description="BioF2-like acetyltransferase" evidence="7">
    <location>
        <begin position="167"/>
        <end position="290"/>
    </location>
</feature>
<dbReference type="PROSITE" id="PS51191">
    <property type="entry name" value="FEMABX"/>
    <property type="match status" value="1"/>
</dbReference>
<protein>
    <recommendedName>
        <fullName evidence="7">BioF2-like acetyltransferase domain-containing protein</fullName>
    </recommendedName>
</protein>
<reference evidence="8 9" key="1">
    <citation type="submission" date="2024-02" db="EMBL/GenBank/DDBJ databases">
        <title>Herpetosiphon gulosus NBRC 112829.</title>
        <authorList>
            <person name="Ichikawa N."/>
            <person name="Katano-Makiyama Y."/>
            <person name="Hidaka K."/>
        </authorList>
    </citation>
    <scope>NUCLEOTIDE SEQUENCE [LARGE SCALE GENOMIC DNA]</scope>
    <source>
        <strain evidence="8 9">NBRC 112829</strain>
    </source>
</reference>
<evidence type="ECO:0000256" key="4">
    <source>
        <dbReference type="ARBA" id="ARBA00022984"/>
    </source>
</evidence>
<proteinExistence type="inferred from homology"/>
<organism evidence="8 9">
    <name type="scientific">Herpetosiphon gulosus</name>
    <dbReference type="NCBI Taxonomy" id="1973496"/>
    <lineage>
        <taxon>Bacteria</taxon>
        <taxon>Bacillati</taxon>
        <taxon>Chloroflexota</taxon>
        <taxon>Chloroflexia</taxon>
        <taxon>Herpetosiphonales</taxon>
        <taxon>Herpetosiphonaceae</taxon>
        <taxon>Herpetosiphon</taxon>
    </lineage>
</organism>
<dbReference type="PANTHER" id="PTHR36174">
    <property type="entry name" value="LIPID II:GLYCINE GLYCYLTRANSFERASE"/>
    <property type="match status" value="1"/>
</dbReference>
<name>A0ABP9WZL9_9CHLR</name>
<dbReference type="EMBL" id="BAABRU010000007">
    <property type="protein sequence ID" value="GAA5528529.1"/>
    <property type="molecule type" value="Genomic_DNA"/>
</dbReference>
<comment type="caution">
    <text evidence="8">The sequence shown here is derived from an EMBL/GenBank/DDBJ whole genome shotgun (WGS) entry which is preliminary data.</text>
</comment>
<dbReference type="Gene3D" id="3.40.630.30">
    <property type="match status" value="2"/>
</dbReference>
<sequence>MYVALLSQLSSSSELGQQWEALVQANPAGGVMQSLAWGQFKQRRGLQVVHFGLFDATDHLIGGMLCTIPAQSGVGSNLIVADGPILPWHDQSIARQGLRLLRETAEKQASTYGAVGLRIEPRLERPAPNLLRDWRRAPVDILARETLYLDLRPSAAQLLAAMKPKGRYNIRLAARRGVSVRISHDLADIPLFYRLMDEAGERDDFYVEPIDHFNDLLATLAPLGHAHLLFAEYADQILGTLLLISYGQRAVYQYGGISNQLREHMAGYALQWAAIQQAQSLGCTSYDFYGFEPTGDPHHPFAGFSRFKRAFGGQAIALIGAYDYYFTEQLADVIIRAVRELA</sequence>
<dbReference type="Pfam" id="PF13480">
    <property type="entry name" value="Acetyltransf_6"/>
    <property type="match status" value="1"/>
</dbReference>
<evidence type="ECO:0000256" key="1">
    <source>
        <dbReference type="ARBA" id="ARBA00009943"/>
    </source>
</evidence>
<evidence type="ECO:0000256" key="6">
    <source>
        <dbReference type="ARBA" id="ARBA00023316"/>
    </source>
</evidence>
<dbReference type="InterPro" id="IPR038740">
    <property type="entry name" value="BioF2-like_GNAT_dom"/>
</dbReference>
<evidence type="ECO:0000256" key="3">
    <source>
        <dbReference type="ARBA" id="ARBA00022960"/>
    </source>
</evidence>
<accession>A0ABP9WZL9</accession>
<keyword evidence="4" id="KW-0573">Peptidoglycan synthesis</keyword>
<keyword evidence="3" id="KW-0133">Cell shape</keyword>
<dbReference type="RefSeq" id="WP_345722142.1">
    <property type="nucleotide sequence ID" value="NZ_BAABRU010000007.1"/>
</dbReference>
<keyword evidence="5" id="KW-0012">Acyltransferase</keyword>
<dbReference type="PANTHER" id="PTHR36174:SF1">
    <property type="entry name" value="LIPID II:GLYCINE GLYCYLTRANSFERASE"/>
    <property type="match status" value="1"/>
</dbReference>
<dbReference type="InterPro" id="IPR050644">
    <property type="entry name" value="PG_Glycine_Bridge_Synth"/>
</dbReference>